<proteinExistence type="inferred from homology"/>
<dbReference type="GO" id="GO:0003677">
    <property type="term" value="F:DNA binding"/>
    <property type="evidence" value="ECO:0007669"/>
    <property type="project" value="UniProtKB-UniRule"/>
</dbReference>
<protein>
    <submittedName>
        <fullName evidence="7">ATPase AAA</fullName>
    </submittedName>
</protein>
<gene>
    <name evidence="7" type="ORF">Voc01_084870</name>
</gene>
<evidence type="ECO:0000259" key="6">
    <source>
        <dbReference type="PROSITE" id="PS51755"/>
    </source>
</evidence>
<dbReference type="Gene3D" id="1.25.40.10">
    <property type="entry name" value="Tetratricopeptide repeat domain"/>
    <property type="match status" value="1"/>
</dbReference>
<reference evidence="7" key="1">
    <citation type="submission" date="2021-01" db="EMBL/GenBank/DDBJ databases">
        <title>Whole genome shotgun sequence of Virgisporangium ochraceum NBRC 16418.</title>
        <authorList>
            <person name="Komaki H."/>
            <person name="Tamura T."/>
        </authorList>
    </citation>
    <scope>NUCLEOTIDE SEQUENCE</scope>
    <source>
        <strain evidence="7">NBRC 16418</strain>
    </source>
</reference>
<dbReference type="GO" id="GO:0006355">
    <property type="term" value="P:regulation of DNA-templated transcription"/>
    <property type="evidence" value="ECO:0007669"/>
    <property type="project" value="InterPro"/>
</dbReference>
<dbReference type="InterPro" id="IPR005158">
    <property type="entry name" value="BTAD"/>
</dbReference>
<dbReference type="Pfam" id="PF00486">
    <property type="entry name" value="Trans_reg_C"/>
    <property type="match status" value="1"/>
</dbReference>
<dbReference type="SUPFAM" id="SSF48452">
    <property type="entry name" value="TPR-like"/>
    <property type="match status" value="1"/>
</dbReference>
<dbReference type="PANTHER" id="PTHR35807">
    <property type="entry name" value="TRANSCRIPTIONAL REGULATOR REDD-RELATED"/>
    <property type="match status" value="1"/>
</dbReference>
<dbReference type="PROSITE" id="PS51755">
    <property type="entry name" value="OMPR_PHOB"/>
    <property type="match status" value="1"/>
</dbReference>
<evidence type="ECO:0000256" key="2">
    <source>
        <dbReference type="ARBA" id="ARBA00023015"/>
    </source>
</evidence>
<comment type="caution">
    <text evidence="7">The sequence shown here is derived from an EMBL/GenBank/DDBJ whole genome shotgun (WGS) entry which is preliminary data.</text>
</comment>
<dbReference type="Gene3D" id="3.40.50.300">
    <property type="entry name" value="P-loop containing nucleotide triphosphate hydrolases"/>
    <property type="match status" value="1"/>
</dbReference>
<evidence type="ECO:0000256" key="3">
    <source>
        <dbReference type="ARBA" id="ARBA00023125"/>
    </source>
</evidence>
<dbReference type="InterPro" id="IPR041664">
    <property type="entry name" value="AAA_16"/>
</dbReference>
<dbReference type="Pfam" id="PF13191">
    <property type="entry name" value="AAA_16"/>
    <property type="match status" value="1"/>
</dbReference>
<evidence type="ECO:0000256" key="4">
    <source>
        <dbReference type="ARBA" id="ARBA00023163"/>
    </source>
</evidence>
<accession>A0A8J4EFD2</accession>
<dbReference type="SUPFAM" id="SSF52540">
    <property type="entry name" value="P-loop containing nucleoside triphosphate hydrolases"/>
    <property type="match status" value="1"/>
</dbReference>
<feature type="domain" description="OmpR/PhoB-type" evidence="6">
    <location>
        <begin position="7"/>
        <end position="112"/>
    </location>
</feature>
<dbReference type="InterPro" id="IPR016032">
    <property type="entry name" value="Sig_transdc_resp-reg_C-effctor"/>
</dbReference>
<dbReference type="SUPFAM" id="SSF46894">
    <property type="entry name" value="C-terminal effector domain of the bipartite response regulators"/>
    <property type="match status" value="1"/>
</dbReference>
<keyword evidence="8" id="KW-1185">Reference proteome</keyword>
<dbReference type="EMBL" id="BOPH01000118">
    <property type="protein sequence ID" value="GIJ73570.1"/>
    <property type="molecule type" value="Genomic_DNA"/>
</dbReference>
<evidence type="ECO:0000256" key="1">
    <source>
        <dbReference type="ARBA" id="ARBA00005820"/>
    </source>
</evidence>
<evidence type="ECO:0000256" key="5">
    <source>
        <dbReference type="PROSITE-ProRule" id="PRU01091"/>
    </source>
</evidence>
<dbReference type="PANTHER" id="PTHR35807:SF1">
    <property type="entry name" value="TRANSCRIPTIONAL REGULATOR REDD"/>
    <property type="match status" value="1"/>
</dbReference>
<evidence type="ECO:0000313" key="8">
    <source>
        <dbReference type="Proteomes" id="UP000635606"/>
    </source>
</evidence>
<keyword evidence="2" id="KW-0805">Transcription regulation</keyword>
<dbReference type="InterPro" id="IPR011990">
    <property type="entry name" value="TPR-like_helical_dom_sf"/>
</dbReference>
<dbReference type="RefSeq" id="WP_239160894.1">
    <property type="nucleotide sequence ID" value="NZ_BOPH01000118.1"/>
</dbReference>
<keyword evidence="3 5" id="KW-0238">DNA-binding</keyword>
<keyword evidence="4" id="KW-0804">Transcription</keyword>
<dbReference type="SMART" id="SM01043">
    <property type="entry name" value="BTAD"/>
    <property type="match status" value="1"/>
</dbReference>
<dbReference type="InterPro" id="IPR001867">
    <property type="entry name" value="OmpR/PhoB-type_DNA-bd"/>
</dbReference>
<feature type="DNA-binding region" description="OmpR/PhoB-type" evidence="5">
    <location>
        <begin position="7"/>
        <end position="112"/>
    </location>
</feature>
<dbReference type="Gene3D" id="1.10.10.10">
    <property type="entry name" value="Winged helix-like DNA-binding domain superfamily/Winged helix DNA-binding domain"/>
    <property type="match status" value="1"/>
</dbReference>
<comment type="similarity">
    <text evidence="1">Belongs to the AfsR/DnrI/RedD regulatory family.</text>
</comment>
<dbReference type="InterPro" id="IPR027417">
    <property type="entry name" value="P-loop_NTPase"/>
</dbReference>
<dbReference type="SMART" id="SM00862">
    <property type="entry name" value="Trans_reg_C"/>
    <property type="match status" value="1"/>
</dbReference>
<dbReference type="InterPro" id="IPR036388">
    <property type="entry name" value="WH-like_DNA-bd_sf"/>
</dbReference>
<evidence type="ECO:0000313" key="7">
    <source>
        <dbReference type="EMBL" id="GIJ73570.1"/>
    </source>
</evidence>
<sequence>MGSSATEGGRLIGDVTVTVLGPLAARVGGRTVDLGGPRQRAVLSRLAVAGGDVVSTDRLIDDLWDEEQAPAKKLAVLQVLVSNLRRVLEPGRVRRAPATVLVSAPPGYALKLPTAAVDAWHFDHRVRHALTGNLPEHRHRSLTEALDGWSGPPYLEVADASWAAPEVARLTELRLAAIEARADADLALGRPAAVVPDLERLLHDHPGREEAVRLLVLALYRGGRQGDALGTLRRARAYLADELGVDPGPALQALEADVLAQSPVLAPAAVPRSARHLDIPTAVSDGPTALGRGPELRAIAAAADEPGARIVWIVGEAGAGKTTLAEAALADLAGRGWRTLRGRCPEVAGAPPGWAWSEILGGDLNVGDRTPFHLGNAVADALDAKTVVLLEDAHRADDLTLQLLRQVLSRRDLLVLATYRGSDVGDELAATIDALLAATAAHLRLEGLDAPAVAALARRHGIEDPATVAMLAERTGGNPLFVRELARLIAAEGTSAARTAVPTGVREVLRRRVARLPGATTTALRQAAVLGRDVDVDLLARVARRSGDDLLDALETAVLAGLLDEPVPGRVRFAHALVRDTLYDDTPLLRRTRLHAAALTELSGTGDAATLAYHAAAAAGPANAHEAVPYVVGAARDAEAVGAWGEAARQWTSALRLHQLAERHSGGAADRRAALVGLLIPAVTALARSGDTTRARELYVKAAALSPDVLCAWDAPLIWSTRPGGPDDHILATARALLDGQPDDATAARLHLAVFRETEGVDVPAAIAATGAALALARRVGDPRLLCAALNARAYVALGPDLVAERRPVAEELLRVAAASGQTDHEAVAHWLLFLESASRADLPGALAEVATAVERAGTGQLGQLLSVVAIFGALLELLAGRPDEALARYETVSRQLTEHGAVHGALMATVGRISVAMARGDLSPVCAEMVEIDRRYPKGVTDALVLSLLDAGRVDEARAAWAGRADVARDYYWLAWTTMRGHAAARLGDLDAARSLYADLLPFAGRVAGLDSGTLNGGPVDEALAALADALGRPAAASAHREAAADLRVEVAAALKAG</sequence>
<dbReference type="CDD" id="cd15831">
    <property type="entry name" value="BTAD"/>
    <property type="match status" value="1"/>
</dbReference>
<dbReference type="AlphaFoldDB" id="A0A8J4EFD2"/>
<name>A0A8J4EFD2_9ACTN</name>
<dbReference type="Proteomes" id="UP000635606">
    <property type="component" value="Unassembled WGS sequence"/>
</dbReference>
<dbReference type="InterPro" id="IPR051677">
    <property type="entry name" value="AfsR-DnrI-RedD_regulator"/>
</dbReference>
<organism evidence="7 8">
    <name type="scientific">Virgisporangium ochraceum</name>
    <dbReference type="NCBI Taxonomy" id="65505"/>
    <lineage>
        <taxon>Bacteria</taxon>
        <taxon>Bacillati</taxon>
        <taxon>Actinomycetota</taxon>
        <taxon>Actinomycetes</taxon>
        <taxon>Micromonosporales</taxon>
        <taxon>Micromonosporaceae</taxon>
        <taxon>Virgisporangium</taxon>
    </lineage>
</organism>
<dbReference type="GO" id="GO:0000160">
    <property type="term" value="P:phosphorelay signal transduction system"/>
    <property type="evidence" value="ECO:0007669"/>
    <property type="project" value="InterPro"/>
</dbReference>
<dbReference type="Pfam" id="PF03704">
    <property type="entry name" value="BTAD"/>
    <property type="match status" value="1"/>
</dbReference>